<feature type="repeat" description="TPR" evidence="4">
    <location>
        <begin position="83"/>
        <end position="116"/>
    </location>
</feature>
<dbReference type="EMBL" id="JAKRRX010000051">
    <property type="protein sequence ID" value="MCW8334284.1"/>
    <property type="molecule type" value="Genomic_DNA"/>
</dbReference>
<evidence type="ECO:0000256" key="1">
    <source>
        <dbReference type="ARBA" id="ARBA00022737"/>
    </source>
</evidence>
<dbReference type="GO" id="GO:0017004">
    <property type="term" value="P:cytochrome complex assembly"/>
    <property type="evidence" value="ECO:0007669"/>
    <property type="project" value="UniProtKB-KW"/>
</dbReference>
<keyword evidence="5" id="KW-1133">Transmembrane helix</keyword>
<evidence type="ECO:0000256" key="3">
    <source>
        <dbReference type="ARBA" id="ARBA00022803"/>
    </source>
</evidence>
<keyword evidence="3 4" id="KW-0802">TPR repeat</keyword>
<keyword evidence="5" id="KW-0812">Transmembrane</keyword>
<dbReference type="SUPFAM" id="SSF48452">
    <property type="entry name" value="TPR-like"/>
    <property type="match status" value="1"/>
</dbReference>
<proteinExistence type="predicted"/>
<evidence type="ECO:0000256" key="2">
    <source>
        <dbReference type="ARBA" id="ARBA00022748"/>
    </source>
</evidence>
<evidence type="ECO:0000313" key="8">
    <source>
        <dbReference type="Proteomes" id="UP001155586"/>
    </source>
</evidence>
<dbReference type="InterPro" id="IPR051263">
    <property type="entry name" value="C-type_cytochrome_biogenesis"/>
</dbReference>
<reference evidence="7" key="1">
    <citation type="submission" date="2022-02" db="EMBL/GenBank/DDBJ databases">
        <title>Vibrio sp. nov., a new bacterium isolated from Bohai sea, China.</title>
        <authorList>
            <person name="Yuan Y."/>
        </authorList>
    </citation>
    <scope>NUCLEOTIDE SEQUENCE</scope>
    <source>
        <strain evidence="7">DBSS07</strain>
    </source>
</reference>
<dbReference type="PANTHER" id="PTHR47870">
    <property type="entry name" value="CYTOCHROME C-TYPE BIOGENESIS PROTEIN CCMH"/>
    <property type="match status" value="1"/>
</dbReference>
<gene>
    <name evidence="7" type="ORF">MD483_10675</name>
</gene>
<sequence>MAVWTVVAMILMGVFIASLIVASQKDKWSALKFVSLAAVFAIGLLFLVRGTPPKNDQADTASMTRQAFMLDIQDKLTENPNDSELWFQLGHVYLLENDFRAARTSFGYSIRLSPEPSASQLAALASALYYLSSQSMNEEVTQLLDAALLQEPYNPTALMLIANDHFVSFRYQQAIDTWVKLLHSQQRDLDRVTIINNINRAKQLLVTQQ</sequence>
<dbReference type="InterPro" id="IPR011990">
    <property type="entry name" value="TPR-like_helical_dom_sf"/>
</dbReference>
<dbReference type="AlphaFoldDB" id="A0A9X3HRX3"/>
<evidence type="ECO:0000256" key="4">
    <source>
        <dbReference type="PROSITE-ProRule" id="PRU00339"/>
    </source>
</evidence>
<dbReference type="PROSITE" id="PS50005">
    <property type="entry name" value="TPR"/>
    <property type="match status" value="1"/>
</dbReference>
<evidence type="ECO:0000256" key="5">
    <source>
        <dbReference type="SAM" id="Phobius"/>
    </source>
</evidence>
<dbReference type="PANTHER" id="PTHR47870:SF1">
    <property type="entry name" value="CYTOCHROME C-TYPE BIOGENESIS PROTEIN CCMH"/>
    <property type="match status" value="1"/>
</dbReference>
<accession>A0A9X3HRX3</accession>
<feature type="transmembrane region" description="Helical" evidence="5">
    <location>
        <begin position="6"/>
        <end position="23"/>
    </location>
</feature>
<keyword evidence="1" id="KW-0677">Repeat</keyword>
<dbReference type="Gene3D" id="1.25.40.10">
    <property type="entry name" value="Tetratricopeptide repeat domain"/>
    <property type="match status" value="1"/>
</dbReference>
<feature type="transmembrane region" description="Helical" evidence="5">
    <location>
        <begin position="30"/>
        <end position="48"/>
    </location>
</feature>
<dbReference type="Proteomes" id="UP001155586">
    <property type="component" value="Unassembled WGS sequence"/>
</dbReference>
<keyword evidence="2" id="KW-0201">Cytochrome c-type biogenesis</keyword>
<dbReference type="RefSeq" id="WP_265687658.1">
    <property type="nucleotide sequence ID" value="NZ_JAKRRX010000051.1"/>
</dbReference>
<keyword evidence="8" id="KW-1185">Reference proteome</keyword>
<organism evidence="7 8">
    <name type="scientific">Vibrio paucivorans</name>
    <dbReference type="NCBI Taxonomy" id="2829489"/>
    <lineage>
        <taxon>Bacteria</taxon>
        <taxon>Pseudomonadati</taxon>
        <taxon>Pseudomonadota</taxon>
        <taxon>Gammaproteobacteria</taxon>
        <taxon>Vibrionales</taxon>
        <taxon>Vibrionaceae</taxon>
        <taxon>Vibrio</taxon>
    </lineage>
</organism>
<dbReference type="InterPro" id="IPR056413">
    <property type="entry name" value="TPR_CcmH_CycH"/>
</dbReference>
<comment type="caution">
    <text evidence="7">The sequence shown here is derived from an EMBL/GenBank/DDBJ whole genome shotgun (WGS) entry which is preliminary data.</text>
</comment>
<feature type="domain" description="Cytochrome c-type biogenesis protein H TPR" evidence="6">
    <location>
        <begin position="66"/>
        <end position="185"/>
    </location>
</feature>
<dbReference type="Pfam" id="PF23914">
    <property type="entry name" value="TPR_CcmH_CycH"/>
    <property type="match status" value="1"/>
</dbReference>
<evidence type="ECO:0000313" key="7">
    <source>
        <dbReference type="EMBL" id="MCW8334284.1"/>
    </source>
</evidence>
<name>A0A9X3HRX3_9VIBR</name>
<evidence type="ECO:0000259" key="6">
    <source>
        <dbReference type="Pfam" id="PF23914"/>
    </source>
</evidence>
<dbReference type="InterPro" id="IPR019734">
    <property type="entry name" value="TPR_rpt"/>
</dbReference>
<protein>
    <recommendedName>
        <fullName evidence="6">Cytochrome c-type biogenesis protein H TPR domain-containing protein</fullName>
    </recommendedName>
</protein>
<keyword evidence="5" id="KW-0472">Membrane</keyword>